<protein>
    <submittedName>
        <fullName evidence="2">Alpha/beta hydrolase fold protein</fullName>
    </submittedName>
</protein>
<feature type="domain" description="AB hydrolase-1" evidence="1">
    <location>
        <begin position="28"/>
        <end position="260"/>
    </location>
</feature>
<dbReference type="ESTHER" id="conwi-d3f9s1">
    <property type="family name" value="Aclacinomycin-methylesterase_RdmC"/>
</dbReference>
<dbReference type="GO" id="GO:0004806">
    <property type="term" value="F:triacylglycerol lipase activity"/>
    <property type="evidence" value="ECO:0007669"/>
    <property type="project" value="TreeGrafter"/>
</dbReference>
<dbReference type="RefSeq" id="WP_012934184.1">
    <property type="nucleotide sequence ID" value="NC_013739.1"/>
</dbReference>
<dbReference type="InterPro" id="IPR050471">
    <property type="entry name" value="AB_hydrolase"/>
</dbReference>
<gene>
    <name evidence="2" type="ordered locus">Cwoe_2714</name>
</gene>
<dbReference type="OrthoDB" id="8957634at2"/>
<evidence type="ECO:0000313" key="3">
    <source>
        <dbReference type="Proteomes" id="UP000008229"/>
    </source>
</evidence>
<evidence type="ECO:0000313" key="2">
    <source>
        <dbReference type="EMBL" id="ADB51133.1"/>
    </source>
</evidence>
<dbReference type="SUPFAM" id="SSF53474">
    <property type="entry name" value="alpha/beta-Hydrolases"/>
    <property type="match status" value="1"/>
</dbReference>
<dbReference type="KEGG" id="cwo:Cwoe_2714"/>
<dbReference type="Proteomes" id="UP000008229">
    <property type="component" value="Chromosome"/>
</dbReference>
<dbReference type="InterPro" id="IPR000073">
    <property type="entry name" value="AB_hydrolase_1"/>
</dbReference>
<reference evidence="2 3" key="1">
    <citation type="journal article" date="2010" name="Stand. Genomic Sci.">
        <title>Complete genome sequence of Conexibacter woesei type strain (ID131577).</title>
        <authorList>
            <person name="Pukall R."/>
            <person name="Lapidus A."/>
            <person name="Glavina Del Rio T."/>
            <person name="Copeland A."/>
            <person name="Tice H."/>
            <person name="Cheng J.-F."/>
            <person name="Lucas S."/>
            <person name="Chen F."/>
            <person name="Nolan M."/>
            <person name="Bruce D."/>
            <person name="Goodwin L."/>
            <person name="Pitluck S."/>
            <person name="Mavromatis K."/>
            <person name="Ivanova N."/>
            <person name="Ovchinnikova G."/>
            <person name="Pati A."/>
            <person name="Chen A."/>
            <person name="Palaniappan K."/>
            <person name="Land M."/>
            <person name="Hauser L."/>
            <person name="Chang Y.-J."/>
            <person name="Jeffries C.D."/>
            <person name="Chain P."/>
            <person name="Meincke L."/>
            <person name="Sims D."/>
            <person name="Brettin T."/>
            <person name="Detter J.C."/>
            <person name="Rohde M."/>
            <person name="Goeker M."/>
            <person name="Bristow J."/>
            <person name="Eisen J.A."/>
            <person name="Markowitz V."/>
            <person name="Kyrpides N.C."/>
            <person name="Klenk H.-P."/>
            <person name="Hugenholtz P."/>
        </authorList>
    </citation>
    <scope>NUCLEOTIDE SEQUENCE [LARGE SCALE GENOMIC DNA]</scope>
    <source>
        <strain evidence="3">DSM 14684 / CIP 108061 / JCM 11494 / NBRC 100937 / ID131577</strain>
    </source>
</reference>
<dbReference type="GO" id="GO:0046503">
    <property type="term" value="P:glycerolipid catabolic process"/>
    <property type="evidence" value="ECO:0007669"/>
    <property type="project" value="TreeGrafter"/>
</dbReference>
<accession>D3F9S1</accession>
<dbReference type="PANTHER" id="PTHR43433">
    <property type="entry name" value="HYDROLASE, ALPHA/BETA FOLD FAMILY PROTEIN"/>
    <property type="match status" value="1"/>
</dbReference>
<evidence type="ECO:0000259" key="1">
    <source>
        <dbReference type="Pfam" id="PF00561"/>
    </source>
</evidence>
<dbReference type="Pfam" id="PF00561">
    <property type="entry name" value="Abhydrolase_1"/>
    <property type="match status" value="1"/>
</dbReference>
<dbReference type="PANTHER" id="PTHR43433:SF5">
    <property type="entry name" value="AB HYDROLASE-1 DOMAIN-CONTAINING PROTEIN"/>
    <property type="match status" value="1"/>
</dbReference>
<dbReference type="eggNOG" id="COG2267">
    <property type="taxonomic scope" value="Bacteria"/>
</dbReference>
<dbReference type="HOGENOM" id="CLU_020336_0_1_11"/>
<dbReference type="InterPro" id="IPR029058">
    <property type="entry name" value="AB_hydrolase_fold"/>
</dbReference>
<name>D3F9S1_CONWI</name>
<dbReference type="PRINTS" id="PR00111">
    <property type="entry name" value="ABHYDROLASE"/>
</dbReference>
<dbReference type="Gene3D" id="3.40.50.1820">
    <property type="entry name" value="alpha/beta hydrolase"/>
    <property type="match status" value="1"/>
</dbReference>
<keyword evidence="3" id="KW-1185">Reference proteome</keyword>
<keyword evidence="2" id="KW-0378">Hydrolase</keyword>
<organism evidence="2 3">
    <name type="scientific">Conexibacter woesei (strain DSM 14684 / CCUG 47730 / CIP 108061 / JCM 11494 / NBRC 100937 / ID131577)</name>
    <dbReference type="NCBI Taxonomy" id="469383"/>
    <lineage>
        <taxon>Bacteria</taxon>
        <taxon>Bacillati</taxon>
        <taxon>Actinomycetota</taxon>
        <taxon>Thermoleophilia</taxon>
        <taxon>Solirubrobacterales</taxon>
        <taxon>Conexibacteraceae</taxon>
        <taxon>Conexibacter</taxon>
    </lineage>
</organism>
<reference evidence="3" key="2">
    <citation type="submission" date="2010-01" db="EMBL/GenBank/DDBJ databases">
        <title>The complete genome of Conexibacter woesei DSM 14684.</title>
        <authorList>
            <consortium name="US DOE Joint Genome Institute (JGI-PGF)"/>
            <person name="Lucas S."/>
            <person name="Copeland A."/>
            <person name="Lapidus A."/>
            <person name="Glavina del Rio T."/>
            <person name="Dalin E."/>
            <person name="Tice H."/>
            <person name="Bruce D."/>
            <person name="Goodwin L."/>
            <person name="Pitluck S."/>
            <person name="Kyrpides N."/>
            <person name="Mavromatis K."/>
            <person name="Ivanova N."/>
            <person name="Mikhailova N."/>
            <person name="Chertkov O."/>
            <person name="Brettin T."/>
            <person name="Detter J.C."/>
            <person name="Han C."/>
            <person name="Larimer F."/>
            <person name="Land M."/>
            <person name="Hauser L."/>
            <person name="Markowitz V."/>
            <person name="Cheng J.-F."/>
            <person name="Hugenholtz P."/>
            <person name="Woyke T."/>
            <person name="Wu D."/>
            <person name="Pukall R."/>
            <person name="Steenblock K."/>
            <person name="Schneider S."/>
            <person name="Klenk H.-P."/>
            <person name="Eisen J.A."/>
        </authorList>
    </citation>
    <scope>NUCLEOTIDE SEQUENCE [LARGE SCALE GENOMIC DNA]</scope>
    <source>
        <strain evidence="3">DSM 14684 / CIP 108061 / JCM 11494 / NBRC 100937 / ID131577</strain>
    </source>
</reference>
<dbReference type="EMBL" id="CP001854">
    <property type="protein sequence ID" value="ADB51133.1"/>
    <property type="molecule type" value="Genomic_DNA"/>
</dbReference>
<proteinExistence type="predicted"/>
<dbReference type="STRING" id="469383.Cwoe_2714"/>
<dbReference type="AlphaFoldDB" id="D3F9S1"/>
<sequence>MSDPRERFAELTKVTACYRDEGNENGEPLLLVMGLSSQLIHWPQEIVDALGERGYRVIRFDNRDSGLTRWKVTPAQYFLQAMADDAVELLDHLGIEQAHVVGASMGGMISQLIAIGRPERVRTLCSIMSTTGDPSVGQPADGVIGELLRPLPEDPREAIIQIAHVYDVIGSRTHAASERPGRLELAGEAYRRAVHPDGGARQIAAILMALDRTRSLQALRVPALVIHGGEDPLIDISGGEATHAAVAGSTYLPLPDMGHDLPRPLHHRIVNSIVENAQQRVAVA</sequence>